<proteinExistence type="inferred from homology"/>
<organism evidence="4">
    <name type="scientific">Ignisphaera aggregans</name>
    <dbReference type="NCBI Taxonomy" id="334771"/>
    <lineage>
        <taxon>Archaea</taxon>
        <taxon>Thermoproteota</taxon>
        <taxon>Thermoprotei</taxon>
        <taxon>Desulfurococcales</taxon>
        <taxon>Desulfurococcaceae</taxon>
        <taxon>Ignisphaera</taxon>
    </lineage>
</organism>
<dbReference type="EMBL" id="DRZI01000042">
    <property type="protein sequence ID" value="HHP81274.1"/>
    <property type="molecule type" value="Genomic_DNA"/>
</dbReference>
<dbReference type="GO" id="GO:0032259">
    <property type="term" value="P:methylation"/>
    <property type="evidence" value="ECO:0007669"/>
    <property type="project" value="UniProtKB-KW"/>
</dbReference>
<comment type="similarity">
    <text evidence="1">Belongs to the trimethylamine methyltransferase family.</text>
</comment>
<dbReference type="InterPro" id="IPR010426">
    <property type="entry name" value="MTTB_MeTrfase"/>
</dbReference>
<name>A0A7C5TF16_9CREN</name>
<comment type="caution">
    <text evidence="4">The sequence shown here is derived from an EMBL/GenBank/DDBJ whole genome shotgun (WGS) entry which is preliminary data.</text>
</comment>
<sequence>MNILKEQQGDLVAKPKIEVLSKDEIREIHIRSLNILSRVGVMINHEGALKILKDTGAEVNFNRKIAKIPEHLVREALKKLPSIIKIYYRDGKRYIELCGRSTYFALGSTAFYYVDWRTDEIRRPLSGDMADVAKIIDVLPNIHIAIPGMVPGDVPEIVADRWRTYIVIKNSSKPMGTSAFTIEGVPDLVKLWATVVGEENVSRKPFYLYACPSPPLKWSDVTTQIVIDAAKYGIPVHIIPMPQTGATAPATLAGAIVEANAEFLSGVVIAQFMKSGTPIIYSGSACVFDQRYATACTGYIEVGLMAAAFSQLAKFYGVPSSHWVMSSDAKIVDPQATLESAFGALIAVLSGLDIAIGAGMLLEENAISPVKLVIDDDIAGSALRFAKGIHVNIETLADWLIEEVGPGGLFLKYKHTREWWRKEHYIPKLLDKTTTYMWKKCGSKTLNIVAKEYVEKILKEHVVEPLPSDIEKDLDRTMLEILKRYGIEKLPQI</sequence>
<dbReference type="InterPro" id="IPR038601">
    <property type="entry name" value="MttB-like_sf"/>
</dbReference>
<dbReference type="Gene3D" id="3.20.20.480">
    <property type="entry name" value="Trimethylamine methyltransferase-like"/>
    <property type="match status" value="1"/>
</dbReference>
<evidence type="ECO:0000256" key="3">
    <source>
        <dbReference type="ARBA" id="ARBA00022679"/>
    </source>
</evidence>
<evidence type="ECO:0000313" key="4">
    <source>
        <dbReference type="EMBL" id="HHP81274.1"/>
    </source>
</evidence>
<keyword evidence="2" id="KW-0489">Methyltransferase</keyword>
<reference evidence="4" key="1">
    <citation type="journal article" date="2020" name="mSystems">
        <title>Genome- and Community-Level Interaction Insights into Carbon Utilization and Element Cycling Functions of Hydrothermarchaeota in Hydrothermal Sediment.</title>
        <authorList>
            <person name="Zhou Z."/>
            <person name="Liu Y."/>
            <person name="Xu W."/>
            <person name="Pan J."/>
            <person name="Luo Z.H."/>
            <person name="Li M."/>
        </authorList>
    </citation>
    <scope>NUCLEOTIDE SEQUENCE [LARGE SCALE GENOMIC DNA]</scope>
    <source>
        <strain evidence="4">SpSt-1121</strain>
    </source>
</reference>
<accession>A0A7C5TF16</accession>
<evidence type="ECO:0008006" key="5">
    <source>
        <dbReference type="Google" id="ProtNLM"/>
    </source>
</evidence>
<keyword evidence="3" id="KW-0808">Transferase</keyword>
<dbReference type="GO" id="GO:0008168">
    <property type="term" value="F:methyltransferase activity"/>
    <property type="evidence" value="ECO:0007669"/>
    <property type="project" value="UniProtKB-KW"/>
</dbReference>
<gene>
    <name evidence="4" type="ORF">ENM84_01270</name>
</gene>
<evidence type="ECO:0000256" key="1">
    <source>
        <dbReference type="ARBA" id="ARBA00007137"/>
    </source>
</evidence>
<evidence type="ECO:0000256" key="2">
    <source>
        <dbReference type="ARBA" id="ARBA00022603"/>
    </source>
</evidence>
<dbReference type="Pfam" id="PF06253">
    <property type="entry name" value="MTTB"/>
    <property type="match status" value="1"/>
</dbReference>
<protein>
    <recommendedName>
        <fullName evidence="5">Trimethylamine methyltransferase</fullName>
    </recommendedName>
</protein>
<dbReference type="AlphaFoldDB" id="A0A7C5TF16"/>
<dbReference type="GO" id="GO:0015948">
    <property type="term" value="P:methanogenesis"/>
    <property type="evidence" value="ECO:0007669"/>
    <property type="project" value="InterPro"/>
</dbReference>